<evidence type="ECO:0000256" key="1">
    <source>
        <dbReference type="SAM" id="MobiDB-lite"/>
    </source>
</evidence>
<reference evidence="2 3" key="1">
    <citation type="journal article" date="2013" name="PLoS Genet.">
        <title>Genomic mechanisms accounting for the adaptation to parasitism in nematode-trapping fungi.</title>
        <authorList>
            <person name="Meerupati T."/>
            <person name="Andersson K.M."/>
            <person name="Friman E."/>
            <person name="Kumar D."/>
            <person name="Tunlid A."/>
            <person name="Ahren D."/>
        </authorList>
    </citation>
    <scope>NUCLEOTIDE SEQUENCE [LARGE SCALE GENOMIC DNA]</scope>
    <source>
        <strain evidence="2 3">CBS 200.50</strain>
    </source>
</reference>
<dbReference type="AlphaFoldDB" id="S8A4H8"/>
<sequence length="196" mass="20650">MACSDDSIKCDEESNQVACSDNSVLCAEQDNGKPSCSTDNTILKCNDDDDIVIKKLQARGGHVDPEPTASPSDVAPQIVGDIIDEIINATNAAKSRLSADHHDLYKRQDSTSTSTTTHTHSALSTYSQTVYTSTEPEATTTSTATSTSTVSTSTVMETVTGTGNPNAAVGMEQKILEDNPSAPSRRGDGLKVVPQI</sequence>
<dbReference type="EMBL" id="AQGS01000985">
    <property type="protein sequence ID" value="EPS36026.1"/>
    <property type="molecule type" value="Genomic_DNA"/>
</dbReference>
<reference evidence="3" key="2">
    <citation type="submission" date="2013-04" db="EMBL/GenBank/DDBJ databases">
        <title>Genomic mechanisms accounting for the adaptation to parasitism in nematode-trapping fungi.</title>
        <authorList>
            <person name="Ahren D.G."/>
        </authorList>
    </citation>
    <scope>NUCLEOTIDE SEQUENCE [LARGE SCALE GENOMIC DNA]</scope>
    <source>
        <strain evidence="3">CBS 200.50</strain>
    </source>
</reference>
<dbReference type="HOGENOM" id="CLU_1390181_0_0_1"/>
<organism evidence="2 3">
    <name type="scientific">Dactylellina haptotyla (strain CBS 200.50)</name>
    <name type="common">Nematode-trapping fungus</name>
    <name type="synonym">Monacrosporium haptotylum</name>
    <dbReference type="NCBI Taxonomy" id="1284197"/>
    <lineage>
        <taxon>Eukaryota</taxon>
        <taxon>Fungi</taxon>
        <taxon>Dikarya</taxon>
        <taxon>Ascomycota</taxon>
        <taxon>Pezizomycotina</taxon>
        <taxon>Orbiliomycetes</taxon>
        <taxon>Orbiliales</taxon>
        <taxon>Orbiliaceae</taxon>
        <taxon>Dactylellina</taxon>
    </lineage>
</organism>
<protein>
    <submittedName>
        <fullName evidence="2">Uncharacterized protein</fullName>
    </submittedName>
</protein>
<comment type="caution">
    <text evidence="2">The sequence shown here is derived from an EMBL/GenBank/DDBJ whole genome shotgun (WGS) entry which is preliminary data.</text>
</comment>
<keyword evidence="3" id="KW-1185">Reference proteome</keyword>
<gene>
    <name evidence="2" type="ORF">H072_10397</name>
</gene>
<dbReference type="Proteomes" id="UP000015100">
    <property type="component" value="Unassembled WGS sequence"/>
</dbReference>
<feature type="region of interest" description="Disordered" evidence="1">
    <location>
        <begin position="177"/>
        <end position="196"/>
    </location>
</feature>
<proteinExistence type="predicted"/>
<evidence type="ECO:0000313" key="3">
    <source>
        <dbReference type="Proteomes" id="UP000015100"/>
    </source>
</evidence>
<feature type="region of interest" description="Disordered" evidence="1">
    <location>
        <begin position="127"/>
        <end position="154"/>
    </location>
</feature>
<name>S8A4H8_DACHA</name>
<accession>S8A4H8</accession>
<evidence type="ECO:0000313" key="2">
    <source>
        <dbReference type="EMBL" id="EPS36026.1"/>
    </source>
</evidence>
<dbReference type="OrthoDB" id="10631561at2759"/>